<keyword evidence="2" id="KW-0479">Metal-binding</keyword>
<dbReference type="SUPFAM" id="SSF56784">
    <property type="entry name" value="HAD-like"/>
    <property type="match status" value="1"/>
</dbReference>
<dbReference type="InterPro" id="IPR023198">
    <property type="entry name" value="PGP-like_dom2"/>
</dbReference>
<dbReference type="InterPro" id="IPR036412">
    <property type="entry name" value="HAD-like_sf"/>
</dbReference>
<dbReference type="GO" id="GO:0050194">
    <property type="term" value="F:phosphonoacetaldehyde hydrolase activity"/>
    <property type="evidence" value="ECO:0007669"/>
    <property type="project" value="UniProtKB-EC"/>
</dbReference>
<dbReference type="NCBIfam" id="TIGR01509">
    <property type="entry name" value="HAD-SF-IA-v3"/>
    <property type="match status" value="1"/>
</dbReference>
<keyword evidence="2" id="KW-0460">Magnesium</keyword>
<comment type="function">
    <text evidence="2">Involved in phosphonate degradation.</text>
</comment>
<comment type="similarity">
    <text evidence="2">Belongs to the HAD-like hydrolase superfamily. PhnX family.</text>
</comment>
<dbReference type="SFLD" id="SFLDG01129">
    <property type="entry name" value="C1.5:_HAD__Beta-PGM__Phosphata"/>
    <property type="match status" value="1"/>
</dbReference>
<dbReference type="Proteomes" id="UP001596045">
    <property type="component" value="Unassembled WGS sequence"/>
</dbReference>
<dbReference type="InterPro" id="IPR023214">
    <property type="entry name" value="HAD_sf"/>
</dbReference>
<sequence>MTQFQSDYQYSRTYQGPVQAVIFDWAGTLVDFGSFAPTQVLIDAFAGFGVEVSLAEARVPMGLAKWDHIQALGRQSGVAQRWQAKYGRPMSDADVDALYAAFLPLQIERVAHYSAVIPGALEVLSQLAGQGIRIGSCSGYPRVVMDRLLAHAASQGLTVEHAVATDDLKAGGRPGPWMALANVIELGVTEVCACVKVDDTAPGIEEGLAAGMWTVGLALSGNEAGLTLAELEQLSPAQRAQRRALASRKLVQSGAHYIIDTIADLPAVIEAIAARIANGERP</sequence>
<comment type="subunit">
    <text evidence="2">Homodimer.</text>
</comment>
<keyword evidence="1 2" id="KW-0704">Schiff base</keyword>
<evidence type="ECO:0000313" key="3">
    <source>
        <dbReference type="EMBL" id="MFC5475437.1"/>
    </source>
</evidence>
<proteinExistence type="inferred from homology"/>
<dbReference type="CDD" id="cd02586">
    <property type="entry name" value="HAD_PHN"/>
    <property type="match status" value="1"/>
</dbReference>
<dbReference type="HAMAP" id="MF_01375">
    <property type="entry name" value="PhnX"/>
    <property type="match status" value="1"/>
</dbReference>
<comment type="caution">
    <text evidence="3">The sequence shown here is derived from an EMBL/GenBank/DDBJ whole genome shotgun (WGS) entry which is preliminary data.</text>
</comment>
<feature type="binding site" evidence="2">
    <location>
        <position position="26"/>
    </location>
    <ligand>
        <name>Mg(2+)</name>
        <dbReference type="ChEBI" id="CHEBI:18420"/>
    </ligand>
</feature>
<comment type="cofactor">
    <cofactor evidence="2">
        <name>Mg(2+)</name>
        <dbReference type="ChEBI" id="CHEBI:18420"/>
    </cofactor>
    <text evidence="2">Binds 1 Mg(2+) ion per subunit.</text>
</comment>
<dbReference type="EMBL" id="JBHSMT010000027">
    <property type="protein sequence ID" value="MFC5475437.1"/>
    <property type="molecule type" value="Genomic_DNA"/>
</dbReference>
<dbReference type="Pfam" id="PF00702">
    <property type="entry name" value="Hydrolase"/>
    <property type="match status" value="1"/>
</dbReference>
<feature type="binding site" evidence="2">
    <location>
        <position position="24"/>
    </location>
    <ligand>
        <name>Mg(2+)</name>
        <dbReference type="ChEBI" id="CHEBI:18420"/>
    </ligand>
</feature>
<dbReference type="SFLD" id="SFLDG01135">
    <property type="entry name" value="C1.5.6:_HAD__Beta-PGM__Phospha"/>
    <property type="match status" value="1"/>
</dbReference>
<evidence type="ECO:0000256" key="2">
    <source>
        <dbReference type="HAMAP-Rule" id="MF_01375"/>
    </source>
</evidence>
<protein>
    <recommendedName>
        <fullName evidence="2">Phosphonoacetaldehyde hydrolase</fullName>
        <shortName evidence="2">Phosphonatase</shortName>
        <ecNumber evidence="2">3.11.1.1</ecNumber>
    </recommendedName>
    <alternativeName>
        <fullName evidence="2">Phosphonoacetaldehyde phosphonohydrolase</fullName>
    </alternativeName>
</protein>
<keyword evidence="4" id="KW-1185">Reference proteome</keyword>
<keyword evidence="2 3" id="KW-0378">Hydrolase</keyword>
<dbReference type="RefSeq" id="WP_378998732.1">
    <property type="nucleotide sequence ID" value="NZ_JBHSMT010000027.1"/>
</dbReference>
<dbReference type="EC" id="3.11.1.1" evidence="2"/>
<comment type="catalytic activity">
    <reaction evidence="2">
        <text>phosphonoacetaldehyde + H2O = acetaldehyde + phosphate + H(+)</text>
        <dbReference type="Rhea" id="RHEA:18905"/>
        <dbReference type="ChEBI" id="CHEBI:15343"/>
        <dbReference type="ChEBI" id="CHEBI:15377"/>
        <dbReference type="ChEBI" id="CHEBI:15378"/>
        <dbReference type="ChEBI" id="CHEBI:43474"/>
        <dbReference type="ChEBI" id="CHEBI:58383"/>
        <dbReference type="EC" id="3.11.1.1"/>
    </reaction>
</comment>
<feature type="binding site" evidence="2">
    <location>
        <position position="199"/>
    </location>
    <ligand>
        <name>Mg(2+)</name>
        <dbReference type="ChEBI" id="CHEBI:18420"/>
    </ligand>
</feature>
<dbReference type="InterPro" id="IPR006323">
    <property type="entry name" value="Phosphonoacetald_hydro"/>
</dbReference>
<gene>
    <name evidence="2 3" type="primary">phnX</name>
    <name evidence="3" type="ORF">ACFPM8_15865</name>
</gene>
<dbReference type="InterPro" id="IPR050155">
    <property type="entry name" value="HAD-like_hydrolase_sf"/>
</dbReference>
<dbReference type="Gene3D" id="3.40.50.1000">
    <property type="entry name" value="HAD superfamily/HAD-like"/>
    <property type="match status" value="1"/>
</dbReference>
<dbReference type="Gene3D" id="1.10.150.240">
    <property type="entry name" value="Putative phosphatase, domain 2"/>
    <property type="match status" value="1"/>
</dbReference>
<feature type="active site" description="Nucleophile" evidence="2">
    <location>
        <position position="24"/>
    </location>
</feature>
<dbReference type="PANTHER" id="PTHR43434">
    <property type="entry name" value="PHOSPHOGLYCOLATE PHOSPHATASE"/>
    <property type="match status" value="1"/>
</dbReference>
<organism evidence="3 4">
    <name type="scientific">Paraherbaspirillum soli</name>
    <dbReference type="NCBI Taxonomy" id="631222"/>
    <lineage>
        <taxon>Bacteria</taxon>
        <taxon>Pseudomonadati</taxon>
        <taxon>Pseudomonadota</taxon>
        <taxon>Betaproteobacteria</taxon>
        <taxon>Burkholderiales</taxon>
        <taxon>Oxalobacteraceae</taxon>
        <taxon>Paraherbaspirillum</taxon>
    </lineage>
</organism>
<evidence type="ECO:0000256" key="1">
    <source>
        <dbReference type="ARBA" id="ARBA00023270"/>
    </source>
</evidence>
<dbReference type="NCBIfam" id="TIGR01422">
    <property type="entry name" value="phosphonatase"/>
    <property type="match status" value="1"/>
</dbReference>
<evidence type="ECO:0000313" key="4">
    <source>
        <dbReference type="Proteomes" id="UP001596045"/>
    </source>
</evidence>
<feature type="active site" description="Schiff-base intermediate with substrate" evidence="2">
    <location>
        <position position="65"/>
    </location>
</feature>
<reference evidence="4" key="1">
    <citation type="journal article" date="2019" name="Int. J. Syst. Evol. Microbiol.">
        <title>The Global Catalogue of Microorganisms (GCM) 10K type strain sequencing project: providing services to taxonomists for standard genome sequencing and annotation.</title>
        <authorList>
            <consortium name="The Broad Institute Genomics Platform"/>
            <consortium name="The Broad Institute Genome Sequencing Center for Infectious Disease"/>
            <person name="Wu L."/>
            <person name="Ma J."/>
        </authorList>
    </citation>
    <scope>NUCLEOTIDE SEQUENCE [LARGE SCALE GENOMIC DNA]</scope>
    <source>
        <strain evidence="4">JCM 17066</strain>
    </source>
</reference>
<dbReference type="PANTHER" id="PTHR43434:SF19">
    <property type="entry name" value="PHOSPHONOACETALDEHYDE HYDROLASE"/>
    <property type="match status" value="1"/>
</dbReference>
<dbReference type="InterPro" id="IPR006439">
    <property type="entry name" value="HAD-SF_hydro_IA"/>
</dbReference>
<name>A0ABW0MED8_9BURK</name>
<dbReference type="SFLD" id="SFLDS00003">
    <property type="entry name" value="Haloacid_Dehalogenase"/>
    <property type="match status" value="1"/>
</dbReference>
<accession>A0ABW0MED8</accession>